<dbReference type="InterPro" id="IPR036388">
    <property type="entry name" value="WH-like_DNA-bd_sf"/>
</dbReference>
<feature type="region of interest" description="Disordered" evidence="1">
    <location>
        <begin position="103"/>
        <end position="133"/>
    </location>
</feature>
<evidence type="ECO:0000313" key="4">
    <source>
        <dbReference type="Proteomes" id="UP000198614"/>
    </source>
</evidence>
<dbReference type="PROSITE" id="PS50921">
    <property type="entry name" value="ANTAR"/>
    <property type="match status" value="1"/>
</dbReference>
<evidence type="ECO:0000259" key="2">
    <source>
        <dbReference type="PROSITE" id="PS50921"/>
    </source>
</evidence>
<protein>
    <submittedName>
        <fullName evidence="3">ANTAR domain-containing protein</fullName>
    </submittedName>
</protein>
<dbReference type="EMBL" id="FNAX01000018">
    <property type="protein sequence ID" value="SDG34108.1"/>
    <property type="molecule type" value="Genomic_DNA"/>
</dbReference>
<dbReference type="Proteomes" id="UP000198614">
    <property type="component" value="Unassembled WGS sequence"/>
</dbReference>
<dbReference type="GO" id="GO:0003723">
    <property type="term" value="F:RNA binding"/>
    <property type="evidence" value="ECO:0007669"/>
    <property type="project" value="InterPro"/>
</dbReference>
<sequence length="133" mass="13981">MTSSARAGQEPQDREGAAADAARIFAMQEEICQLKEAVSSHAVVDQAIGIVVGLARVTPEAGWRVLVEVSQHTNTKLRLLAETLVHWGGTGVLPPGVRAALEDALDRHGPTRLPDPRESAAASSGREGAEEPG</sequence>
<dbReference type="Gene3D" id="1.10.10.10">
    <property type="entry name" value="Winged helix-like DNA-binding domain superfamily/Winged helix DNA-binding domain"/>
    <property type="match status" value="1"/>
</dbReference>
<dbReference type="SMART" id="SM01012">
    <property type="entry name" value="ANTAR"/>
    <property type="match status" value="1"/>
</dbReference>
<name>A0A1G7TFL7_9ACTN</name>
<dbReference type="OrthoDB" id="4258820at2"/>
<dbReference type="InterPro" id="IPR005561">
    <property type="entry name" value="ANTAR"/>
</dbReference>
<organism evidence="3 4">
    <name type="scientific">Streptomyces griseoaurantiacus</name>
    <dbReference type="NCBI Taxonomy" id="68213"/>
    <lineage>
        <taxon>Bacteria</taxon>
        <taxon>Bacillati</taxon>
        <taxon>Actinomycetota</taxon>
        <taxon>Actinomycetes</taxon>
        <taxon>Kitasatosporales</taxon>
        <taxon>Streptomycetaceae</taxon>
        <taxon>Streptomyces</taxon>
        <taxon>Streptomyces aurantiacus group</taxon>
    </lineage>
</organism>
<gene>
    <name evidence="3" type="ORF">SAMN05216260_1184</name>
</gene>
<dbReference type="AlphaFoldDB" id="A0A1G7TFL7"/>
<evidence type="ECO:0000256" key="1">
    <source>
        <dbReference type="SAM" id="MobiDB-lite"/>
    </source>
</evidence>
<proteinExistence type="predicted"/>
<dbReference type="Pfam" id="PF03861">
    <property type="entry name" value="ANTAR"/>
    <property type="match status" value="1"/>
</dbReference>
<accession>A0A1G7TFL7</accession>
<feature type="domain" description="ANTAR" evidence="2">
    <location>
        <begin position="24"/>
        <end position="85"/>
    </location>
</feature>
<feature type="compositionally biased region" description="Basic and acidic residues" evidence="1">
    <location>
        <begin position="103"/>
        <end position="118"/>
    </location>
</feature>
<reference evidence="3 4" key="1">
    <citation type="submission" date="2016-10" db="EMBL/GenBank/DDBJ databases">
        <authorList>
            <person name="de Groot N.N."/>
        </authorList>
    </citation>
    <scope>NUCLEOTIDE SEQUENCE [LARGE SCALE GENOMIC DNA]</scope>
    <source>
        <strain evidence="3 4">CGMCC 4.1859</strain>
    </source>
</reference>
<evidence type="ECO:0000313" key="3">
    <source>
        <dbReference type="EMBL" id="SDG34108.1"/>
    </source>
</evidence>